<dbReference type="InterPro" id="IPR006671">
    <property type="entry name" value="Cyclin_N"/>
</dbReference>
<gene>
    <name evidence="7" type="ORF">M6B38_257920</name>
</gene>
<dbReference type="SUPFAM" id="SSF47954">
    <property type="entry name" value="Cyclin-like"/>
    <property type="match status" value="2"/>
</dbReference>
<dbReference type="Pfam" id="PF00134">
    <property type="entry name" value="Cyclin_N"/>
    <property type="match status" value="1"/>
</dbReference>
<protein>
    <submittedName>
        <fullName evidence="7">Cyclin-D5-2-like</fullName>
    </submittedName>
</protein>
<dbReference type="InterPro" id="IPR048258">
    <property type="entry name" value="Cyclins_cyclin-box"/>
</dbReference>
<reference evidence="7" key="1">
    <citation type="journal article" date="2023" name="GigaByte">
        <title>Genome assembly of the bearded iris, Iris pallida Lam.</title>
        <authorList>
            <person name="Bruccoleri R.E."/>
            <person name="Oakeley E.J."/>
            <person name="Faust A.M.E."/>
            <person name="Altorfer M."/>
            <person name="Dessus-Babus S."/>
            <person name="Burckhardt D."/>
            <person name="Oertli M."/>
            <person name="Naumann U."/>
            <person name="Petersen F."/>
            <person name="Wong J."/>
        </authorList>
    </citation>
    <scope>NUCLEOTIDE SEQUENCE</scope>
    <source>
        <strain evidence="7">GSM-AAB239-AS_SAM_17_03QT</strain>
    </source>
</reference>
<organism evidence="7 8">
    <name type="scientific">Iris pallida</name>
    <name type="common">Sweet iris</name>
    <dbReference type="NCBI Taxonomy" id="29817"/>
    <lineage>
        <taxon>Eukaryota</taxon>
        <taxon>Viridiplantae</taxon>
        <taxon>Streptophyta</taxon>
        <taxon>Embryophyta</taxon>
        <taxon>Tracheophyta</taxon>
        <taxon>Spermatophyta</taxon>
        <taxon>Magnoliopsida</taxon>
        <taxon>Liliopsida</taxon>
        <taxon>Asparagales</taxon>
        <taxon>Iridaceae</taxon>
        <taxon>Iridoideae</taxon>
        <taxon>Irideae</taxon>
        <taxon>Iris</taxon>
    </lineage>
</organism>
<dbReference type="InterPro" id="IPR013763">
    <property type="entry name" value="Cyclin-like_dom"/>
</dbReference>
<dbReference type="InterPro" id="IPR039361">
    <property type="entry name" value="Cyclin"/>
</dbReference>
<dbReference type="PANTHER" id="PTHR10177">
    <property type="entry name" value="CYCLINS"/>
    <property type="match status" value="1"/>
</dbReference>
<dbReference type="PROSITE" id="PS00292">
    <property type="entry name" value="CYCLINS"/>
    <property type="match status" value="1"/>
</dbReference>
<comment type="similarity">
    <text evidence="1">Belongs to the cyclin family. Cyclin D subfamily.</text>
</comment>
<evidence type="ECO:0000256" key="4">
    <source>
        <dbReference type="ARBA" id="ARBA00023306"/>
    </source>
</evidence>
<dbReference type="Proteomes" id="UP001140949">
    <property type="component" value="Unassembled WGS sequence"/>
</dbReference>
<evidence type="ECO:0000256" key="1">
    <source>
        <dbReference type="ARBA" id="ARBA00009065"/>
    </source>
</evidence>
<dbReference type="EMBL" id="JANAVB010001999">
    <property type="protein sequence ID" value="KAJ6851912.1"/>
    <property type="molecule type" value="Genomic_DNA"/>
</dbReference>
<dbReference type="AlphaFoldDB" id="A0AAX6IFB5"/>
<dbReference type="CDD" id="cd20543">
    <property type="entry name" value="CYCLIN_AtCycD-like_rpt1"/>
    <property type="match status" value="1"/>
</dbReference>
<keyword evidence="8" id="KW-1185">Reference proteome</keyword>
<dbReference type="GO" id="GO:0051301">
    <property type="term" value="P:cell division"/>
    <property type="evidence" value="ECO:0007669"/>
    <property type="project" value="UniProtKB-KW"/>
</dbReference>
<reference evidence="7" key="2">
    <citation type="submission" date="2023-04" db="EMBL/GenBank/DDBJ databases">
        <authorList>
            <person name="Bruccoleri R.E."/>
            <person name="Oakeley E.J."/>
            <person name="Faust A.-M."/>
            <person name="Dessus-Babus S."/>
            <person name="Altorfer M."/>
            <person name="Burckhardt D."/>
            <person name="Oertli M."/>
            <person name="Naumann U."/>
            <person name="Petersen F."/>
            <person name="Wong J."/>
        </authorList>
    </citation>
    <scope>NUCLEOTIDE SEQUENCE</scope>
    <source>
        <strain evidence="7">GSM-AAB239-AS_SAM_17_03QT</strain>
        <tissue evidence="7">Leaf</tissue>
    </source>
</reference>
<sequence length="310" mass="34508">MEDLNSSVSTQSLICQEDHAVDDGVVADDDEVIDSKLEMSIISNGSVGSEPEESYIDILVSKESTFASEDSSLSGDAWLKCARADAIQWIMRTKDYFGFSFETAYLSITYFDRFLTRRSIDKEKSWVVRLLSVACLSLAAKMEECIAPALPEYDTDECRFESDAMRRMELLILSTLDWRMSSVTPFAYLNSFASELHVPNEVDKLVSRSVGYIFAIIEDINLVDYPASTIAAAAILAASDGRLTNNLLRSKLNILSSCGAIENESVMYCYDLMTQESHEEPVPPDSCICSESSMNCAAGNRSSKRRRLQL</sequence>
<dbReference type="SMART" id="SM00385">
    <property type="entry name" value="CYCLIN"/>
    <property type="match status" value="1"/>
</dbReference>
<proteinExistence type="inferred from homology"/>
<comment type="caution">
    <text evidence="7">The sequence shown here is derived from an EMBL/GenBank/DDBJ whole genome shotgun (WGS) entry which is preliminary data.</text>
</comment>
<name>A0AAX6IFB5_IRIPA</name>
<keyword evidence="3 5" id="KW-0195">Cyclin</keyword>
<dbReference type="Gene3D" id="1.10.472.10">
    <property type="entry name" value="Cyclin-like"/>
    <property type="match status" value="2"/>
</dbReference>
<evidence type="ECO:0000313" key="8">
    <source>
        <dbReference type="Proteomes" id="UP001140949"/>
    </source>
</evidence>
<evidence type="ECO:0000256" key="5">
    <source>
        <dbReference type="RuleBase" id="RU000383"/>
    </source>
</evidence>
<evidence type="ECO:0000313" key="7">
    <source>
        <dbReference type="EMBL" id="KAJ6851912.1"/>
    </source>
</evidence>
<evidence type="ECO:0000256" key="2">
    <source>
        <dbReference type="ARBA" id="ARBA00022618"/>
    </source>
</evidence>
<dbReference type="InterPro" id="IPR036915">
    <property type="entry name" value="Cyclin-like_sf"/>
</dbReference>
<keyword evidence="4" id="KW-0131">Cell cycle</keyword>
<dbReference type="FunFam" id="1.10.472.10:FF:000069">
    <property type="entry name" value="Cyclin-D5-1"/>
    <property type="match status" value="1"/>
</dbReference>
<keyword evidence="2" id="KW-0132">Cell division</keyword>
<accession>A0AAX6IFB5</accession>
<feature type="domain" description="Cyclin-like" evidence="6">
    <location>
        <begin position="88"/>
        <end position="174"/>
    </location>
</feature>
<evidence type="ECO:0000256" key="3">
    <source>
        <dbReference type="ARBA" id="ARBA00023127"/>
    </source>
</evidence>
<evidence type="ECO:0000259" key="6">
    <source>
        <dbReference type="SMART" id="SM00385"/>
    </source>
</evidence>